<reference evidence="12" key="1">
    <citation type="submission" date="2019-01" db="EMBL/GenBank/DDBJ databases">
        <title>Cytophagaceae bacterium strain CAR-16.</title>
        <authorList>
            <person name="Chen W.-M."/>
        </authorList>
    </citation>
    <scope>NUCLEOTIDE SEQUENCE [LARGE SCALE GENOMIC DNA]</scope>
    <source>
        <strain evidence="12">CHR27</strain>
    </source>
</reference>
<feature type="chain" id="PRO_5020781895" description="Type I secretion protein TolC" evidence="10">
    <location>
        <begin position="23"/>
        <end position="480"/>
    </location>
</feature>
<name>A0A4Q1KJG7_9SPHN</name>
<keyword evidence="5" id="KW-0812">Transmembrane</keyword>
<sequence>MRRAAATVSTLALAAAAQPATATTLQEALAQAYRTNPTLNAARAQLRATNEGVPLAKADGRPNIGVNGTYERQLHRDFPLSTPIQSASGQATLSVPVYQGGIVRNSINAAKEGVEAGEEQLRATESSVFAQVVAAYLDVISDSAVVTFNLQNVRSLEVNLQASTDRFKVGDLTRTDVAQSDTRLALARANLESAQAQLISSKERYISLVGSEPVDLQPPPQLPGLPASPEAAVEVALKDNPDILAAKSTRNAARYQVNAAKGQIAPRLSGFVRGSYTDFLDSRTFGAPTPVSKSAAAGVQLTVPIYQGGRPGAATRQAVARESQAIEQTVATERSVIAQTRSAYANWQASLQTIESTRKAVDSGSLSLEGVQAENKAGTRTILDILDSQRDLLNAQVQYVSAQRNAYVAGFSLIAAMGHAEARDLALDGGALYDATAYYKTVRNKLFDFDFGKPAAQVSTSTAGTKTQDSTIIPGGFGAK</sequence>
<evidence type="ECO:0000256" key="1">
    <source>
        <dbReference type="ARBA" id="ARBA00004442"/>
    </source>
</evidence>
<gene>
    <name evidence="11" type="ORF">EQG66_05375</name>
</gene>
<proteinExistence type="inferred from homology"/>
<evidence type="ECO:0000256" key="3">
    <source>
        <dbReference type="ARBA" id="ARBA00022448"/>
    </source>
</evidence>
<dbReference type="InterPro" id="IPR010130">
    <property type="entry name" value="T1SS_OMP_TolC"/>
</dbReference>
<dbReference type="InterPro" id="IPR003423">
    <property type="entry name" value="OMP_efflux"/>
</dbReference>
<keyword evidence="10" id="KW-0732">Signal</keyword>
<dbReference type="GO" id="GO:0015288">
    <property type="term" value="F:porin activity"/>
    <property type="evidence" value="ECO:0007669"/>
    <property type="project" value="TreeGrafter"/>
</dbReference>
<dbReference type="GO" id="GO:0015562">
    <property type="term" value="F:efflux transmembrane transporter activity"/>
    <property type="evidence" value="ECO:0007669"/>
    <property type="project" value="InterPro"/>
</dbReference>
<dbReference type="EMBL" id="SBKP01000003">
    <property type="protein sequence ID" value="RXR29963.1"/>
    <property type="molecule type" value="Genomic_DNA"/>
</dbReference>
<dbReference type="OrthoDB" id="9789368at2"/>
<evidence type="ECO:0000256" key="8">
    <source>
        <dbReference type="SAM" id="Coils"/>
    </source>
</evidence>
<evidence type="ECO:0000256" key="5">
    <source>
        <dbReference type="ARBA" id="ARBA00022692"/>
    </source>
</evidence>
<keyword evidence="8" id="KW-0175">Coiled coil</keyword>
<dbReference type="NCBIfam" id="TIGR01844">
    <property type="entry name" value="type_I_sec_TolC"/>
    <property type="match status" value="1"/>
</dbReference>
<organism evidence="11 12">
    <name type="scientific">Sphingobium fluviale</name>
    <dbReference type="NCBI Taxonomy" id="2506423"/>
    <lineage>
        <taxon>Bacteria</taxon>
        <taxon>Pseudomonadati</taxon>
        <taxon>Pseudomonadota</taxon>
        <taxon>Alphaproteobacteria</taxon>
        <taxon>Sphingomonadales</taxon>
        <taxon>Sphingomonadaceae</taxon>
        <taxon>Sphingobium</taxon>
    </lineage>
</organism>
<dbReference type="PANTHER" id="PTHR30026:SF22">
    <property type="entry name" value="OUTER MEMBRANE EFFLUX PROTEIN"/>
    <property type="match status" value="1"/>
</dbReference>
<protein>
    <recommendedName>
        <fullName evidence="13">Type I secretion protein TolC</fullName>
    </recommendedName>
</protein>
<keyword evidence="7" id="KW-0998">Cell outer membrane</keyword>
<keyword evidence="4" id="KW-1134">Transmembrane beta strand</keyword>
<dbReference type="Gene3D" id="1.20.1600.10">
    <property type="entry name" value="Outer membrane efflux proteins (OEP)"/>
    <property type="match status" value="1"/>
</dbReference>
<evidence type="ECO:0008006" key="13">
    <source>
        <dbReference type="Google" id="ProtNLM"/>
    </source>
</evidence>
<keyword evidence="6" id="KW-0472">Membrane</keyword>
<keyword evidence="12" id="KW-1185">Reference proteome</keyword>
<feature type="signal peptide" evidence="10">
    <location>
        <begin position="1"/>
        <end position="22"/>
    </location>
</feature>
<dbReference type="GO" id="GO:0009279">
    <property type="term" value="C:cell outer membrane"/>
    <property type="evidence" value="ECO:0007669"/>
    <property type="project" value="UniProtKB-SubCell"/>
</dbReference>
<evidence type="ECO:0000256" key="6">
    <source>
        <dbReference type="ARBA" id="ARBA00023136"/>
    </source>
</evidence>
<comment type="subcellular location">
    <subcellularLocation>
        <location evidence="1">Cell outer membrane</location>
    </subcellularLocation>
</comment>
<dbReference type="Proteomes" id="UP000290958">
    <property type="component" value="Unassembled WGS sequence"/>
</dbReference>
<comment type="similarity">
    <text evidence="2">Belongs to the outer membrane factor (OMF) (TC 1.B.17) family.</text>
</comment>
<evidence type="ECO:0000256" key="10">
    <source>
        <dbReference type="SAM" id="SignalP"/>
    </source>
</evidence>
<dbReference type="RefSeq" id="WP_129403510.1">
    <property type="nucleotide sequence ID" value="NZ_SBKP01000003.1"/>
</dbReference>
<dbReference type="GO" id="GO:1990281">
    <property type="term" value="C:efflux pump complex"/>
    <property type="evidence" value="ECO:0007669"/>
    <property type="project" value="TreeGrafter"/>
</dbReference>
<dbReference type="AlphaFoldDB" id="A0A4Q1KJG7"/>
<evidence type="ECO:0000256" key="4">
    <source>
        <dbReference type="ARBA" id="ARBA00022452"/>
    </source>
</evidence>
<feature type="region of interest" description="Disordered" evidence="9">
    <location>
        <begin position="460"/>
        <end position="480"/>
    </location>
</feature>
<feature type="coiled-coil region" evidence="8">
    <location>
        <begin position="177"/>
        <end position="204"/>
    </location>
</feature>
<feature type="compositionally biased region" description="Polar residues" evidence="9">
    <location>
        <begin position="460"/>
        <end position="471"/>
    </location>
</feature>
<dbReference type="InterPro" id="IPR051906">
    <property type="entry name" value="TolC-like"/>
</dbReference>
<dbReference type="SUPFAM" id="SSF56954">
    <property type="entry name" value="Outer membrane efflux proteins (OEP)"/>
    <property type="match status" value="1"/>
</dbReference>
<dbReference type="PANTHER" id="PTHR30026">
    <property type="entry name" value="OUTER MEMBRANE PROTEIN TOLC"/>
    <property type="match status" value="1"/>
</dbReference>
<evidence type="ECO:0000256" key="9">
    <source>
        <dbReference type="SAM" id="MobiDB-lite"/>
    </source>
</evidence>
<comment type="caution">
    <text evidence="11">The sequence shown here is derived from an EMBL/GenBank/DDBJ whole genome shotgun (WGS) entry which is preliminary data.</text>
</comment>
<dbReference type="Pfam" id="PF02321">
    <property type="entry name" value="OEP"/>
    <property type="match status" value="2"/>
</dbReference>
<keyword evidence="3" id="KW-0813">Transport</keyword>
<evidence type="ECO:0000256" key="2">
    <source>
        <dbReference type="ARBA" id="ARBA00007613"/>
    </source>
</evidence>
<evidence type="ECO:0000313" key="11">
    <source>
        <dbReference type="EMBL" id="RXR29963.1"/>
    </source>
</evidence>
<evidence type="ECO:0000313" key="12">
    <source>
        <dbReference type="Proteomes" id="UP000290958"/>
    </source>
</evidence>
<accession>A0A4Q1KJG7</accession>
<evidence type="ECO:0000256" key="7">
    <source>
        <dbReference type="ARBA" id="ARBA00023237"/>
    </source>
</evidence>